<feature type="transmembrane region" description="Helical" evidence="7">
    <location>
        <begin position="47"/>
        <end position="69"/>
    </location>
</feature>
<evidence type="ECO:0000256" key="5">
    <source>
        <dbReference type="ARBA" id="ARBA00022989"/>
    </source>
</evidence>
<gene>
    <name evidence="9" type="ORF">E7102_02715</name>
</gene>
<evidence type="ECO:0000256" key="6">
    <source>
        <dbReference type="ARBA" id="ARBA00023136"/>
    </source>
</evidence>
<dbReference type="GO" id="GO:0016020">
    <property type="term" value="C:membrane"/>
    <property type="evidence" value="ECO:0007669"/>
    <property type="project" value="UniProtKB-SubCell"/>
</dbReference>
<reference evidence="9" key="1">
    <citation type="submission" date="2019-04" db="EMBL/GenBank/DDBJ databases">
        <title>Evolution of Biomass-Degrading Anaerobic Consortia Revealed by Metagenomics.</title>
        <authorList>
            <person name="Peng X."/>
        </authorList>
    </citation>
    <scope>NUCLEOTIDE SEQUENCE</scope>
    <source>
        <strain evidence="9">SIG141</strain>
    </source>
</reference>
<comment type="subcellular location">
    <subcellularLocation>
        <location evidence="1">Membrane</location>
        <topology evidence="1">Multi-pass membrane protein</topology>
    </subcellularLocation>
</comment>
<sequence length="470" mass="54860">MRRNSGSSRLIKWIVMFGDFVLLNLIIQFVAIIYWRVDSWPERSLEIFVLVNNLALMLAHLRFSPIIHLRLVGAGDLLKRMVGLTALQAVLAYVLLKIFDYDLPIGWIQWGIGTIFISVLLVKRLSERWFIKLYRQAGRNTRTVTLVGSDSELAEVYCKLKNDSTLGYYILGYYGEESLLEDERLNELKRLGSYDEFLAACNNPENLQLGDELYLCVSRTLRNDIRKISKVCDHKVVRFFYVPVSVETIGLNLKREMLDDMEVYTTFEIPLQNSINRLIKRLFDIVCSLLFLIPTAIIFPVIYILIKVQSPGPILFKQKRTGLDGKTFNCYKFRSMHVNADADKLQATKDDPRKYPFGSFMRKANIDELPQFINVLQGRMSIVGPRPHMLAHTEQYSALIDKYMVRHFVKPGVTGWAQVTGFRGETKELWQMEGRIKRDIWYIENWSFWLDLRIIWLTFKSFFVHDENAY</sequence>
<feature type="transmembrane region" description="Helical" evidence="7">
    <location>
        <begin position="81"/>
        <end position="99"/>
    </location>
</feature>
<feature type="transmembrane region" description="Helical" evidence="7">
    <location>
        <begin position="105"/>
        <end position="122"/>
    </location>
</feature>
<dbReference type="PANTHER" id="PTHR30576">
    <property type="entry name" value="COLANIC BIOSYNTHESIS UDP-GLUCOSE LIPID CARRIER TRANSFERASE"/>
    <property type="match status" value="1"/>
</dbReference>
<keyword evidence="6 7" id="KW-0472">Membrane</keyword>
<dbReference type="Pfam" id="PF02397">
    <property type="entry name" value="Bac_transf"/>
    <property type="match status" value="1"/>
</dbReference>
<evidence type="ECO:0000313" key="9">
    <source>
        <dbReference type="EMBL" id="MBE6265376.1"/>
    </source>
</evidence>
<dbReference type="InterPro" id="IPR003362">
    <property type="entry name" value="Bact_transf"/>
</dbReference>
<dbReference type="Proteomes" id="UP000763088">
    <property type="component" value="Unassembled WGS sequence"/>
</dbReference>
<evidence type="ECO:0000313" key="10">
    <source>
        <dbReference type="Proteomes" id="UP000763088"/>
    </source>
</evidence>
<comment type="similarity">
    <text evidence="2">Belongs to the bacterial sugar transferase family.</text>
</comment>
<comment type="caution">
    <text evidence="9">The sequence shown here is derived from an EMBL/GenBank/DDBJ whole genome shotgun (WGS) entry which is preliminary data.</text>
</comment>
<keyword evidence="5 7" id="KW-1133">Transmembrane helix</keyword>
<proteinExistence type="inferred from homology"/>
<feature type="transmembrane region" description="Helical" evidence="7">
    <location>
        <begin position="12"/>
        <end position="35"/>
    </location>
</feature>
<keyword evidence="4 7" id="KW-0812">Transmembrane</keyword>
<feature type="domain" description="Bacterial sugar transferase" evidence="8">
    <location>
        <begin position="280"/>
        <end position="463"/>
    </location>
</feature>
<evidence type="ECO:0000256" key="7">
    <source>
        <dbReference type="SAM" id="Phobius"/>
    </source>
</evidence>
<dbReference type="NCBIfam" id="TIGR03025">
    <property type="entry name" value="EPS_sugtrans"/>
    <property type="match status" value="1"/>
</dbReference>
<dbReference type="EMBL" id="SUYD01000002">
    <property type="protein sequence ID" value="MBE6265376.1"/>
    <property type="molecule type" value="Genomic_DNA"/>
</dbReference>
<evidence type="ECO:0000256" key="1">
    <source>
        <dbReference type="ARBA" id="ARBA00004141"/>
    </source>
</evidence>
<evidence type="ECO:0000259" key="8">
    <source>
        <dbReference type="Pfam" id="PF02397"/>
    </source>
</evidence>
<name>A0A928BRU5_XYLRU</name>
<dbReference type="InterPro" id="IPR017475">
    <property type="entry name" value="EPS_sugar_tfrase"/>
</dbReference>
<protein>
    <submittedName>
        <fullName evidence="9">Exopolysaccharide biosynthesis polyprenyl glycosylphosphotransferase</fullName>
    </submittedName>
</protein>
<organism evidence="9 10">
    <name type="scientific">Xylanibacter ruminicola</name>
    <name type="common">Prevotella ruminicola</name>
    <dbReference type="NCBI Taxonomy" id="839"/>
    <lineage>
        <taxon>Bacteria</taxon>
        <taxon>Pseudomonadati</taxon>
        <taxon>Bacteroidota</taxon>
        <taxon>Bacteroidia</taxon>
        <taxon>Bacteroidales</taxon>
        <taxon>Prevotellaceae</taxon>
        <taxon>Xylanibacter</taxon>
    </lineage>
</organism>
<evidence type="ECO:0000256" key="2">
    <source>
        <dbReference type="ARBA" id="ARBA00006464"/>
    </source>
</evidence>
<dbReference type="PANTHER" id="PTHR30576:SF0">
    <property type="entry name" value="UNDECAPRENYL-PHOSPHATE N-ACETYLGALACTOSAMINYL 1-PHOSPHATE TRANSFERASE-RELATED"/>
    <property type="match status" value="1"/>
</dbReference>
<dbReference type="GO" id="GO:0016780">
    <property type="term" value="F:phosphotransferase activity, for other substituted phosphate groups"/>
    <property type="evidence" value="ECO:0007669"/>
    <property type="project" value="TreeGrafter"/>
</dbReference>
<feature type="transmembrane region" description="Helical" evidence="7">
    <location>
        <begin position="282"/>
        <end position="306"/>
    </location>
</feature>
<dbReference type="AlphaFoldDB" id="A0A928BRU5"/>
<evidence type="ECO:0000256" key="4">
    <source>
        <dbReference type="ARBA" id="ARBA00022692"/>
    </source>
</evidence>
<accession>A0A928BRU5</accession>
<keyword evidence="3" id="KW-0808">Transferase</keyword>
<evidence type="ECO:0000256" key="3">
    <source>
        <dbReference type="ARBA" id="ARBA00022679"/>
    </source>
</evidence>